<dbReference type="SUPFAM" id="SSF53850">
    <property type="entry name" value="Periplasmic binding protein-like II"/>
    <property type="match status" value="1"/>
</dbReference>
<evidence type="ECO:0000256" key="1">
    <source>
        <dbReference type="ARBA" id="ARBA00009437"/>
    </source>
</evidence>
<keyword evidence="7" id="KW-1185">Reference proteome</keyword>
<gene>
    <name evidence="6" type="ORF">QO014_002735</name>
</gene>
<dbReference type="Gene3D" id="1.10.10.10">
    <property type="entry name" value="Winged helix-like DNA-binding domain superfamily/Winged helix DNA-binding domain"/>
    <property type="match status" value="1"/>
</dbReference>
<feature type="domain" description="HTH lysR-type" evidence="5">
    <location>
        <begin position="1"/>
        <end position="59"/>
    </location>
</feature>
<dbReference type="Pfam" id="PF03466">
    <property type="entry name" value="LysR_substrate"/>
    <property type="match status" value="1"/>
</dbReference>
<evidence type="ECO:0000256" key="3">
    <source>
        <dbReference type="ARBA" id="ARBA00023125"/>
    </source>
</evidence>
<evidence type="ECO:0000259" key="5">
    <source>
        <dbReference type="PROSITE" id="PS50931"/>
    </source>
</evidence>
<dbReference type="PANTHER" id="PTHR30537:SF72">
    <property type="entry name" value="LYSR FAMILY TRANSCRIPTIONAL REGULATOR"/>
    <property type="match status" value="1"/>
</dbReference>
<dbReference type="InterPro" id="IPR058163">
    <property type="entry name" value="LysR-type_TF_proteobact-type"/>
</dbReference>
<dbReference type="InterPro" id="IPR005119">
    <property type="entry name" value="LysR_subst-bd"/>
</dbReference>
<dbReference type="RefSeq" id="WP_266349232.1">
    <property type="nucleotide sequence ID" value="NZ_JAPKNG010000003.1"/>
</dbReference>
<dbReference type="PROSITE" id="PS50931">
    <property type="entry name" value="HTH_LYSR"/>
    <property type="match status" value="1"/>
</dbReference>
<name>A0ABU0H902_9HYPH</name>
<accession>A0ABU0H902</accession>
<dbReference type="InterPro" id="IPR000847">
    <property type="entry name" value="LysR_HTH_N"/>
</dbReference>
<comment type="similarity">
    <text evidence="1">Belongs to the LysR transcriptional regulatory family.</text>
</comment>
<dbReference type="Pfam" id="PF00126">
    <property type="entry name" value="HTH_1"/>
    <property type="match status" value="1"/>
</dbReference>
<evidence type="ECO:0000313" key="6">
    <source>
        <dbReference type="EMBL" id="MDQ0438343.1"/>
    </source>
</evidence>
<dbReference type="EMBL" id="JAUSVO010000003">
    <property type="protein sequence ID" value="MDQ0438343.1"/>
    <property type="molecule type" value="Genomic_DNA"/>
</dbReference>
<sequence>MDRLTALELFVRIVDRGSFSAAAADLGMSRPAATATIQALERRLGARLLHRTTRQVRPTSEGDAYYRRCTAILADLEDADQTASGTVSGRLRVDVAGSLARTMLLPGLPDFLAQHPRLSIHLSEGERYVDLVREGVDCVVRAGTLADSSMVARRLGTIEEITCASPAYLERYGVPLAPDRLAGHQMIGFVSSRTGRPLPLEFTVDGAVVEVALPARLLVSGADMSAAAARLGCGMVQAPRYRFADDLASGALVEVMADYRPVPTPISILFPDNRHLSPKVRVFVDWATETLAPFLSR</sequence>
<evidence type="ECO:0000256" key="2">
    <source>
        <dbReference type="ARBA" id="ARBA00023015"/>
    </source>
</evidence>
<dbReference type="GO" id="GO:0003677">
    <property type="term" value="F:DNA binding"/>
    <property type="evidence" value="ECO:0007669"/>
    <property type="project" value="UniProtKB-KW"/>
</dbReference>
<keyword evidence="4" id="KW-0804">Transcription</keyword>
<organism evidence="6 7">
    <name type="scientific">Kaistia dalseonensis</name>
    <dbReference type="NCBI Taxonomy" id="410840"/>
    <lineage>
        <taxon>Bacteria</taxon>
        <taxon>Pseudomonadati</taxon>
        <taxon>Pseudomonadota</taxon>
        <taxon>Alphaproteobacteria</taxon>
        <taxon>Hyphomicrobiales</taxon>
        <taxon>Kaistiaceae</taxon>
        <taxon>Kaistia</taxon>
    </lineage>
</organism>
<protein>
    <submittedName>
        <fullName evidence="6">DNA-binding transcriptional LysR family regulator</fullName>
    </submittedName>
</protein>
<comment type="caution">
    <text evidence="6">The sequence shown here is derived from an EMBL/GenBank/DDBJ whole genome shotgun (WGS) entry which is preliminary data.</text>
</comment>
<proteinExistence type="inferred from homology"/>
<reference evidence="6 7" key="1">
    <citation type="submission" date="2023-07" db="EMBL/GenBank/DDBJ databases">
        <title>Genomic Encyclopedia of Type Strains, Phase IV (KMG-IV): sequencing the most valuable type-strain genomes for metagenomic binning, comparative biology and taxonomic classification.</title>
        <authorList>
            <person name="Goeker M."/>
        </authorList>
    </citation>
    <scope>NUCLEOTIDE SEQUENCE [LARGE SCALE GENOMIC DNA]</scope>
    <source>
        <strain evidence="6 7">B6-8</strain>
    </source>
</reference>
<evidence type="ECO:0000313" key="7">
    <source>
        <dbReference type="Proteomes" id="UP001241603"/>
    </source>
</evidence>
<dbReference type="InterPro" id="IPR036390">
    <property type="entry name" value="WH_DNA-bd_sf"/>
</dbReference>
<keyword evidence="2" id="KW-0805">Transcription regulation</keyword>
<dbReference type="Gene3D" id="3.40.190.290">
    <property type="match status" value="1"/>
</dbReference>
<dbReference type="InterPro" id="IPR036388">
    <property type="entry name" value="WH-like_DNA-bd_sf"/>
</dbReference>
<dbReference type="SUPFAM" id="SSF46785">
    <property type="entry name" value="Winged helix' DNA-binding domain"/>
    <property type="match status" value="1"/>
</dbReference>
<dbReference type="PANTHER" id="PTHR30537">
    <property type="entry name" value="HTH-TYPE TRANSCRIPTIONAL REGULATOR"/>
    <property type="match status" value="1"/>
</dbReference>
<evidence type="ECO:0000256" key="4">
    <source>
        <dbReference type="ARBA" id="ARBA00023163"/>
    </source>
</evidence>
<dbReference type="CDD" id="cd08472">
    <property type="entry name" value="PBP2_CrgA_like_3"/>
    <property type="match status" value="1"/>
</dbReference>
<dbReference type="Proteomes" id="UP001241603">
    <property type="component" value="Unassembled WGS sequence"/>
</dbReference>
<keyword evidence="3 6" id="KW-0238">DNA-binding</keyword>